<dbReference type="Proteomes" id="UP001516400">
    <property type="component" value="Unassembled WGS sequence"/>
</dbReference>
<name>A0ABD2MU26_9CUCU</name>
<proteinExistence type="predicted"/>
<evidence type="ECO:0000313" key="2">
    <source>
        <dbReference type="EMBL" id="KAL3269893.1"/>
    </source>
</evidence>
<sequence>MADKSENHTQTEHLGVDGSTMCQPPEYPSSRNTMYLHQELLDVMDNVDNGCVLQTSKIEHSVENVKVLVYEGIQVEASKFA</sequence>
<feature type="region of interest" description="Disordered" evidence="1">
    <location>
        <begin position="1"/>
        <end position="31"/>
    </location>
</feature>
<evidence type="ECO:0000256" key="1">
    <source>
        <dbReference type="SAM" id="MobiDB-lite"/>
    </source>
</evidence>
<dbReference type="EMBL" id="JABFTP020000021">
    <property type="protein sequence ID" value="KAL3269893.1"/>
    <property type="molecule type" value="Genomic_DNA"/>
</dbReference>
<dbReference type="AlphaFoldDB" id="A0ABD2MU26"/>
<accession>A0ABD2MU26</accession>
<protein>
    <submittedName>
        <fullName evidence="2">Uncharacterized protein</fullName>
    </submittedName>
</protein>
<organism evidence="2 3">
    <name type="scientific">Cryptolaemus montrouzieri</name>
    <dbReference type="NCBI Taxonomy" id="559131"/>
    <lineage>
        <taxon>Eukaryota</taxon>
        <taxon>Metazoa</taxon>
        <taxon>Ecdysozoa</taxon>
        <taxon>Arthropoda</taxon>
        <taxon>Hexapoda</taxon>
        <taxon>Insecta</taxon>
        <taxon>Pterygota</taxon>
        <taxon>Neoptera</taxon>
        <taxon>Endopterygota</taxon>
        <taxon>Coleoptera</taxon>
        <taxon>Polyphaga</taxon>
        <taxon>Cucujiformia</taxon>
        <taxon>Coccinelloidea</taxon>
        <taxon>Coccinellidae</taxon>
        <taxon>Scymninae</taxon>
        <taxon>Scymnini</taxon>
        <taxon>Cryptolaemus</taxon>
    </lineage>
</organism>
<feature type="compositionally biased region" description="Basic and acidic residues" evidence="1">
    <location>
        <begin position="1"/>
        <end position="15"/>
    </location>
</feature>
<gene>
    <name evidence="2" type="ORF">HHI36_008950</name>
</gene>
<reference evidence="2 3" key="1">
    <citation type="journal article" date="2021" name="BMC Biol.">
        <title>Horizontally acquired antibacterial genes associated with adaptive radiation of ladybird beetles.</title>
        <authorList>
            <person name="Li H.S."/>
            <person name="Tang X.F."/>
            <person name="Huang Y.H."/>
            <person name="Xu Z.Y."/>
            <person name="Chen M.L."/>
            <person name="Du X.Y."/>
            <person name="Qiu B.Y."/>
            <person name="Chen P.T."/>
            <person name="Zhang W."/>
            <person name="Slipinski A."/>
            <person name="Escalona H.E."/>
            <person name="Waterhouse R.M."/>
            <person name="Zwick A."/>
            <person name="Pang H."/>
        </authorList>
    </citation>
    <scope>NUCLEOTIDE SEQUENCE [LARGE SCALE GENOMIC DNA]</scope>
    <source>
        <strain evidence="2">SYSU2018</strain>
    </source>
</reference>
<keyword evidence="3" id="KW-1185">Reference proteome</keyword>
<evidence type="ECO:0000313" key="3">
    <source>
        <dbReference type="Proteomes" id="UP001516400"/>
    </source>
</evidence>
<comment type="caution">
    <text evidence="2">The sequence shown here is derived from an EMBL/GenBank/DDBJ whole genome shotgun (WGS) entry which is preliminary data.</text>
</comment>